<dbReference type="OrthoDB" id="9784388at2"/>
<feature type="domain" description="CT398-like coiled coil hairpin" evidence="2">
    <location>
        <begin position="16"/>
        <end position="194"/>
    </location>
</feature>
<dbReference type="GeneID" id="303172884"/>
<evidence type="ECO:0000313" key="4">
    <source>
        <dbReference type="Proteomes" id="UP000195787"/>
    </source>
</evidence>
<dbReference type="EMBL" id="FUHU01000026">
    <property type="protein sequence ID" value="SJM59139.1"/>
    <property type="molecule type" value="Genomic_DNA"/>
</dbReference>
<dbReference type="Pfam" id="PF24481">
    <property type="entry name" value="CT398_CC"/>
    <property type="match status" value="1"/>
</dbReference>
<dbReference type="Proteomes" id="UP000195787">
    <property type="component" value="Unassembled WGS sequence"/>
</dbReference>
<evidence type="ECO:0000259" key="2">
    <source>
        <dbReference type="Pfam" id="PF24481"/>
    </source>
</evidence>
<dbReference type="InterPro" id="IPR056003">
    <property type="entry name" value="CT398_CC_hairpin"/>
</dbReference>
<proteinExistence type="predicted"/>
<dbReference type="AlphaFoldDB" id="A0A1R4FTA2"/>
<reference evidence="3 4" key="1">
    <citation type="submission" date="2017-02" db="EMBL/GenBank/DDBJ databases">
        <authorList>
            <person name="Peterson S.W."/>
        </authorList>
    </citation>
    <scope>NUCLEOTIDE SEQUENCE [LARGE SCALE GENOMIC DNA]</scope>
    <source>
        <strain evidence="3 4">LMG 22410</strain>
    </source>
</reference>
<organism evidence="3 4">
    <name type="scientific">Agrococcus casei LMG 22410</name>
    <dbReference type="NCBI Taxonomy" id="1255656"/>
    <lineage>
        <taxon>Bacteria</taxon>
        <taxon>Bacillati</taxon>
        <taxon>Actinomycetota</taxon>
        <taxon>Actinomycetes</taxon>
        <taxon>Micrococcales</taxon>
        <taxon>Microbacteriaceae</taxon>
        <taxon>Agrococcus</taxon>
    </lineage>
</organism>
<dbReference type="Gene3D" id="1.10.287.1490">
    <property type="match status" value="1"/>
</dbReference>
<protein>
    <recommendedName>
        <fullName evidence="2">CT398-like coiled coil hairpin domain-containing protein</fullName>
    </recommendedName>
</protein>
<evidence type="ECO:0000256" key="1">
    <source>
        <dbReference type="SAM" id="Coils"/>
    </source>
</evidence>
<dbReference type="RefSeq" id="WP_086991741.1">
    <property type="nucleotide sequence ID" value="NZ_FUHU01000026.1"/>
</dbReference>
<sequence length="247" mass="26649">MAMKASPNDQRRLLELQLIDSSIARAQRAIANPPQAAEIDSLSDRLVELDRAVLDRLGSADDITAVIKRLEDDAGVVEQRRARDQQRLDGGADAKTAQALQQELATLGRRRDELDEQQLESMEQLEAAQQELADARAAADEVRSRRDALVSQRDAEAEVARTELDGIDAERKAVAATLPGDLLALYEKIRSRYGFGVSELRGNLSVAAGVELTAAELAEVGRASDDDVVQCPTSSAILVRPAGGIAL</sequence>
<gene>
    <name evidence="3" type="ORF">CZ674_06560</name>
</gene>
<keyword evidence="1" id="KW-0175">Coiled coil</keyword>
<feature type="coiled-coil region" evidence="1">
    <location>
        <begin position="67"/>
        <end position="145"/>
    </location>
</feature>
<accession>A0A1R4FTA2</accession>
<keyword evidence="4" id="KW-1185">Reference proteome</keyword>
<evidence type="ECO:0000313" key="3">
    <source>
        <dbReference type="EMBL" id="SJM59139.1"/>
    </source>
</evidence>
<name>A0A1R4FTA2_9MICO</name>